<protein>
    <submittedName>
        <fullName evidence="7">Uncharacterized protein</fullName>
    </submittedName>
</protein>
<reference evidence="7 8" key="1">
    <citation type="submission" date="2017-09" db="EMBL/GenBank/DDBJ databases">
        <title>Depth-based differentiation of microbial function through sediment-hosted aquifers and enrichment of novel symbionts in the deep terrestrial subsurface.</title>
        <authorList>
            <person name="Probst A.J."/>
            <person name="Ladd B."/>
            <person name="Jarett J.K."/>
            <person name="Geller-Mcgrath D.E."/>
            <person name="Sieber C.M."/>
            <person name="Emerson J.B."/>
            <person name="Anantharaman K."/>
            <person name="Thomas B.C."/>
            <person name="Malmstrom R."/>
            <person name="Stieglmeier M."/>
            <person name="Klingl A."/>
            <person name="Woyke T."/>
            <person name="Ryan C.M."/>
            <person name="Banfield J.F."/>
        </authorList>
    </citation>
    <scope>NUCLEOTIDE SEQUENCE [LARGE SCALE GENOMIC DNA]</scope>
    <source>
        <strain evidence="7">CG10_big_fil_rev_8_21_14_0_10_50_16</strain>
    </source>
</reference>
<dbReference type="Gene3D" id="4.10.1080.10">
    <property type="entry name" value="TSP type-3 repeat"/>
    <property type="match status" value="1"/>
</dbReference>
<dbReference type="InterPro" id="IPR053180">
    <property type="entry name" value="Ca-binding_acidic-repeat"/>
</dbReference>
<dbReference type="EMBL" id="PCYM01000005">
    <property type="protein sequence ID" value="PIR47605.1"/>
    <property type="molecule type" value="Genomic_DNA"/>
</dbReference>
<feature type="transmembrane region" description="Helical" evidence="6">
    <location>
        <begin position="9"/>
        <end position="29"/>
    </location>
</feature>
<feature type="region of interest" description="Disordered" evidence="5">
    <location>
        <begin position="232"/>
        <end position="251"/>
    </location>
</feature>
<sequence length="292" mass="31586">MSFLKQQRGYVLAGIIGVAALVVVALIFVNVRKSHAPLALLANQLQESKDHVANGRIACESEQDPKICLRQMVIAEAKKVGSADLCDTLEEPDASTCVEIVAYETRDREACRPLGKERRNSCEDAVTLRIAKEEKDVRLCDGVQDVTIQETCRSSITAEIVALGACEEYGVRPELCDALGRLQDAVDRGDLTYCETFDEEDARLDCLEAVGETSLDAETETVDTDRDGLDDAREITLGTNPNVPDTDSDGLPDGDEVNVYHSNPLIADTDGDGYSDGIEVQNGFDPNGSGSL</sequence>
<gene>
    <name evidence="7" type="ORF">COV06_02895</name>
</gene>
<feature type="region of interest" description="Disordered" evidence="5">
    <location>
        <begin position="264"/>
        <end position="292"/>
    </location>
</feature>
<dbReference type="InterPro" id="IPR028974">
    <property type="entry name" value="TSP_type-3_rpt"/>
</dbReference>
<organism evidence="7 8">
    <name type="scientific">Candidatus Uhrbacteria bacterium CG10_big_fil_rev_8_21_14_0_10_50_16</name>
    <dbReference type="NCBI Taxonomy" id="1975039"/>
    <lineage>
        <taxon>Bacteria</taxon>
        <taxon>Candidatus Uhriibacteriota</taxon>
    </lineage>
</organism>
<dbReference type="PANTHER" id="PTHR37467:SF1">
    <property type="entry name" value="EXPORTED CALCIUM-BINDING GLYCOPROTEIN"/>
    <property type="match status" value="1"/>
</dbReference>
<evidence type="ECO:0000256" key="2">
    <source>
        <dbReference type="ARBA" id="ARBA00022525"/>
    </source>
</evidence>
<proteinExistence type="predicted"/>
<dbReference type="PANTHER" id="PTHR37467">
    <property type="entry name" value="EXPORTED CALCIUM-BINDING GLYCOPROTEIN-RELATED"/>
    <property type="match status" value="1"/>
</dbReference>
<keyword evidence="6" id="KW-0472">Membrane</keyword>
<dbReference type="Pfam" id="PF18884">
    <property type="entry name" value="TSP3_bac"/>
    <property type="match status" value="3"/>
</dbReference>
<dbReference type="InterPro" id="IPR059100">
    <property type="entry name" value="TSP3_bac"/>
</dbReference>
<evidence type="ECO:0000313" key="8">
    <source>
        <dbReference type="Proteomes" id="UP000230084"/>
    </source>
</evidence>
<keyword evidence="4" id="KW-0106">Calcium</keyword>
<evidence type="ECO:0000313" key="7">
    <source>
        <dbReference type="EMBL" id="PIR47605.1"/>
    </source>
</evidence>
<keyword evidence="2" id="KW-0964">Secreted</keyword>
<evidence type="ECO:0000256" key="6">
    <source>
        <dbReference type="SAM" id="Phobius"/>
    </source>
</evidence>
<dbReference type="SUPFAM" id="SSF103647">
    <property type="entry name" value="TSP type-3 repeat"/>
    <property type="match status" value="1"/>
</dbReference>
<keyword evidence="6" id="KW-1133">Transmembrane helix</keyword>
<evidence type="ECO:0000256" key="4">
    <source>
        <dbReference type="ARBA" id="ARBA00022837"/>
    </source>
</evidence>
<evidence type="ECO:0000256" key="1">
    <source>
        <dbReference type="ARBA" id="ARBA00004613"/>
    </source>
</evidence>
<accession>A0A2H0RPB2</accession>
<comment type="subcellular location">
    <subcellularLocation>
        <location evidence="1">Secreted</location>
    </subcellularLocation>
</comment>
<dbReference type="AlphaFoldDB" id="A0A2H0RPB2"/>
<keyword evidence="3" id="KW-0732">Signal</keyword>
<evidence type="ECO:0000256" key="3">
    <source>
        <dbReference type="ARBA" id="ARBA00022729"/>
    </source>
</evidence>
<dbReference type="GO" id="GO:0005509">
    <property type="term" value="F:calcium ion binding"/>
    <property type="evidence" value="ECO:0007669"/>
    <property type="project" value="InterPro"/>
</dbReference>
<evidence type="ECO:0000256" key="5">
    <source>
        <dbReference type="SAM" id="MobiDB-lite"/>
    </source>
</evidence>
<name>A0A2H0RPB2_9BACT</name>
<comment type="caution">
    <text evidence="7">The sequence shown here is derived from an EMBL/GenBank/DDBJ whole genome shotgun (WGS) entry which is preliminary data.</text>
</comment>
<keyword evidence="6" id="KW-0812">Transmembrane</keyword>
<dbReference type="Proteomes" id="UP000230084">
    <property type="component" value="Unassembled WGS sequence"/>
</dbReference>